<dbReference type="OrthoDB" id="14164at2157"/>
<dbReference type="Proteomes" id="UP000509478">
    <property type="component" value="Chromosome"/>
</dbReference>
<reference evidence="1 2" key="1">
    <citation type="submission" date="2018-02" db="EMBL/GenBank/DDBJ databases">
        <title>Complete genome of Nitrosopumilus ureaphilus PS0.</title>
        <authorList>
            <person name="Qin W."/>
            <person name="Zheng Y."/>
            <person name="Stahl D.A."/>
        </authorList>
    </citation>
    <scope>NUCLEOTIDE SEQUENCE [LARGE SCALE GENOMIC DNA]</scope>
    <source>
        <strain evidence="1 2">PS0</strain>
    </source>
</reference>
<evidence type="ECO:0000313" key="2">
    <source>
        <dbReference type="Proteomes" id="UP000509478"/>
    </source>
</evidence>
<proteinExistence type="predicted"/>
<dbReference type="AlphaFoldDB" id="A0A7D5R1E0"/>
<dbReference type="GeneID" id="56067428"/>
<gene>
    <name evidence="1" type="ORF">C5F50_05090</name>
</gene>
<accession>A0A7D5R1E0</accession>
<evidence type="ECO:0000313" key="1">
    <source>
        <dbReference type="EMBL" id="QLH06516.1"/>
    </source>
</evidence>
<dbReference type="KEGG" id="nue:C5F50_05090"/>
<sequence length="226" mass="25730">MKTRTLILIPTIIGLAMSFPFLLEQSRSFYQKSNEDTFKYGVESELNSEINLNCMTLEQSKNIAPFFKVPSYLPEGYSMKCSMSAMPYESYIIYHNKKISDGWMGKLNMLIDDGAIFIYQYDERNLKEFATFDSAEQRIQETYDDVMAKNPSLNPQLIRINGMLAYAVDSCPDCGVHTADFPDGTSIQKSTSTETRVKFIDENGITYMLKTTLSLDKLILVAESLQ</sequence>
<organism evidence="1 2">
    <name type="scientific">Nitrosopumilus ureiphilus</name>
    <dbReference type="NCBI Taxonomy" id="1470067"/>
    <lineage>
        <taxon>Archaea</taxon>
        <taxon>Nitrososphaerota</taxon>
        <taxon>Nitrososphaeria</taxon>
        <taxon>Nitrosopumilales</taxon>
        <taxon>Nitrosopumilaceae</taxon>
        <taxon>Nitrosopumilus</taxon>
    </lineage>
</organism>
<dbReference type="RefSeq" id="WP_179372598.1">
    <property type="nucleotide sequence ID" value="NZ_CP026995.1"/>
</dbReference>
<protein>
    <submittedName>
        <fullName evidence="1">Uncharacterized protein</fullName>
    </submittedName>
</protein>
<dbReference type="EMBL" id="CP026995">
    <property type="protein sequence ID" value="QLH06516.1"/>
    <property type="molecule type" value="Genomic_DNA"/>
</dbReference>
<name>A0A7D5R1E0_9ARCH</name>
<keyword evidence="2" id="KW-1185">Reference proteome</keyword>